<feature type="repeat" description="TPR" evidence="3">
    <location>
        <begin position="444"/>
        <end position="477"/>
    </location>
</feature>
<protein>
    <recommendedName>
        <fullName evidence="6">Nephrocystin-3</fullName>
    </recommendedName>
</protein>
<dbReference type="PROSITE" id="PS50293">
    <property type="entry name" value="TPR_REGION"/>
    <property type="match status" value="2"/>
</dbReference>
<dbReference type="SMART" id="SM00028">
    <property type="entry name" value="TPR"/>
    <property type="match status" value="8"/>
</dbReference>
<dbReference type="Gene3D" id="1.25.40.10">
    <property type="entry name" value="Tetratricopeptide repeat domain"/>
    <property type="match status" value="3"/>
</dbReference>
<feature type="repeat" description="TPR" evidence="3">
    <location>
        <begin position="528"/>
        <end position="561"/>
    </location>
</feature>
<feature type="repeat" description="TPR" evidence="3">
    <location>
        <begin position="402"/>
        <end position="435"/>
    </location>
</feature>
<dbReference type="Pfam" id="PF13424">
    <property type="entry name" value="TPR_12"/>
    <property type="match status" value="5"/>
</dbReference>
<dbReference type="AlphaFoldDB" id="A0AAD2FK86"/>
<dbReference type="SUPFAM" id="SSF48452">
    <property type="entry name" value="TPR-like"/>
    <property type="match status" value="2"/>
</dbReference>
<accession>A0AAD2FK86</accession>
<evidence type="ECO:0000256" key="2">
    <source>
        <dbReference type="ARBA" id="ARBA00022803"/>
    </source>
</evidence>
<feature type="repeat" description="TPR" evidence="3">
    <location>
        <begin position="570"/>
        <end position="603"/>
    </location>
</feature>
<dbReference type="PROSITE" id="PS50005">
    <property type="entry name" value="TPR"/>
    <property type="match status" value="7"/>
</dbReference>
<dbReference type="EMBL" id="CAKOGP040001313">
    <property type="protein sequence ID" value="CAJ1945027.1"/>
    <property type="molecule type" value="Genomic_DNA"/>
</dbReference>
<feature type="repeat" description="TPR" evidence="3">
    <location>
        <begin position="612"/>
        <end position="645"/>
    </location>
</feature>
<dbReference type="InterPro" id="IPR019734">
    <property type="entry name" value="TPR_rpt"/>
</dbReference>
<evidence type="ECO:0008006" key="6">
    <source>
        <dbReference type="Google" id="ProtNLM"/>
    </source>
</evidence>
<name>A0AAD2FK86_9STRA</name>
<keyword evidence="2 3" id="KW-0802">TPR repeat</keyword>
<evidence type="ECO:0000313" key="4">
    <source>
        <dbReference type="EMBL" id="CAJ1945027.1"/>
    </source>
</evidence>
<gene>
    <name evidence="4" type="ORF">CYCCA115_LOCUS9174</name>
</gene>
<evidence type="ECO:0000256" key="1">
    <source>
        <dbReference type="ARBA" id="ARBA00022737"/>
    </source>
</evidence>
<dbReference type="PANTHER" id="PTHR45641:SF1">
    <property type="entry name" value="AAA+ ATPASE DOMAIN-CONTAINING PROTEIN"/>
    <property type="match status" value="1"/>
</dbReference>
<dbReference type="SUPFAM" id="SSF81301">
    <property type="entry name" value="Nucleotidyltransferase"/>
    <property type="match status" value="1"/>
</dbReference>
<reference evidence="4" key="1">
    <citation type="submission" date="2023-08" db="EMBL/GenBank/DDBJ databases">
        <authorList>
            <person name="Audoor S."/>
            <person name="Bilcke G."/>
        </authorList>
    </citation>
    <scope>NUCLEOTIDE SEQUENCE</scope>
</reference>
<dbReference type="Gene3D" id="3.30.460.10">
    <property type="entry name" value="Beta Polymerase, domain 2"/>
    <property type="match status" value="1"/>
</dbReference>
<keyword evidence="5" id="KW-1185">Reference proteome</keyword>
<dbReference type="PRINTS" id="PR00381">
    <property type="entry name" value="KINESINLIGHT"/>
</dbReference>
<organism evidence="4 5">
    <name type="scientific">Cylindrotheca closterium</name>
    <dbReference type="NCBI Taxonomy" id="2856"/>
    <lineage>
        <taxon>Eukaryota</taxon>
        <taxon>Sar</taxon>
        <taxon>Stramenopiles</taxon>
        <taxon>Ochrophyta</taxon>
        <taxon>Bacillariophyta</taxon>
        <taxon>Bacillariophyceae</taxon>
        <taxon>Bacillariophycidae</taxon>
        <taxon>Bacillariales</taxon>
        <taxon>Bacillariaceae</taxon>
        <taxon>Cylindrotheca</taxon>
    </lineage>
</organism>
<keyword evidence="1" id="KW-0677">Repeat</keyword>
<dbReference type="PANTHER" id="PTHR45641">
    <property type="entry name" value="TETRATRICOPEPTIDE REPEAT PROTEIN (AFU_ORTHOLOGUE AFUA_6G03870)"/>
    <property type="match status" value="1"/>
</dbReference>
<dbReference type="InterPro" id="IPR043519">
    <property type="entry name" value="NT_sf"/>
</dbReference>
<dbReference type="Proteomes" id="UP001295423">
    <property type="component" value="Unassembled WGS sequence"/>
</dbReference>
<evidence type="ECO:0000313" key="5">
    <source>
        <dbReference type="Proteomes" id="UP001295423"/>
    </source>
</evidence>
<proteinExistence type="predicted"/>
<feature type="repeat" description="TPR" evidence="3">
    <location>
        <begin position="358"/>
        <end position="391"/>
    </location>
</feature>
<evidence type="ECO:0000256" key="3">
    <source>
        <dbReference type="PROSITE-ProRule" id="PRU00339"/>
    </source>
</evidence>
<dbReference type="InterPro" id="IPR011990">
    <property type="entry name" value="TPR-like_helical_dom_sf"/>
</dbReference>
<comment type="caution">
    <text evidence="4">The sequence shown here is derived from an EMBL/GenBank/DDBJ whole genome shotgun (WGS) entry which is preliminary data.</text>
</comment>
<feature type="repeat" description="TPR" evidence="3">
    <location>
        <begin position="486"/>
        <end position="519"/>
    </location>
</feature>
<sequence>MSASLSLDERVEEIITGIDKAHYSSDDGSNVLVLRDETKLFLKTLEGYLYTRKAMDEKYLEVDALQELAKSDKISDGSDSGIFLLGKDGEKEFKPEYQQQTVESTTPVSNMEELYEVAKVTKEEFENIINHLCNQVRNDEDCEDEKEEIRITFAELKDRDRAQEKAADDYSKRNPGPSISWLFDIVRGCIEFTSNKQILKMVELIEGHPRIKIAQAKNRFATPTLTGYRDLNLHIQIQMPSEIRHTCEIQIHHIAIRQLEKQLNGHKFYEYFRSYFAGATGSLEDRLNDLRFISQGKLLSANVLNQLLDGSNEDEDRLKRLADLFEDQLCEYEWALKVHRRLLEIRKMKFGEEHSSLADSYHNMGGVLRRQGRLEDAMAIYEKSLKINTEKNLIEGEQSSVADTYNSMGGVLEGQGKLEDAMAMYEKSLEIKIKNLGGEHSSVAVTYSNMAIVLQGKGRLEDAMAMYEKSLKITIKNLGGEHSSVAITYSNMAGVLQGQGKLEDAMKTYEKSLEINIKNLGGEHSTVAITYNNMGLVLERQGRFEDAMAMYEKSLAIDIRNLGGEHSSVADTYNNMASVLEGQGKLEDAMAMYKKSLEINIENLGGDHSSVAITYNNMASVLGGQGKLEDAMAMYEKSLEINIKNLGEEHSFVAMTYSNMAFVLERRGKLEDAIATHQKALEIYRYTCGEGHPNVSLSMQKIAELEEARSESYCFR</sequence>